<sequence length="169" mass="19663">MYNEEIQIVLAYDEIDTIKDLFTEYRDMLVETYKYVEGISFCFTSFQKELDTLQEKYALPKGKLYTAKYKGKVAGCVGLIPLDNNYCEVKILYVRDEFRGLGIGKLLMKSVIEDGKKLSYDLMVLDTFSYLERAVDLYYKLGFEVTKKYYDSPIKDVIYLGLDLKNKAS</sequence>
<gene>
    <name evidence="2" type="ORF">QX51_04460</name>
</gene>
<evidence type="ECO:0000313" key="2">
    <source>
        <dbReference type="EMBL" id="KHS58115.1"/>
    </source>
</evidence>
<dbReference type="GO" id="GO:0016747">
    <property type="term" value="F:acyltransferase activity, transferring groups other than amino-acyl groups"/>
    <property type="evidence" value="ECO:0007669"/>
    <property type="project" value="InterPro"/>
</dbReference>
<evidence type="ECO:0000313" key="3">
    <source>
        <dbReference type="Proteomes" id="UP000031189"/>
    </source>
</evidence>
<dbReference type="InterPro" id="IPR000182">
    <property type="entry name" value="GNAT_dom"/>
</dbReference>
<dbReference type="PROSITE" id="PS51186">
    <property type="entry name" value="GNAT"/>
    <property type="match status" value="1"/>
</dbReference>
<protein>
    <recommendedName>
        <fullName evidence="1">N-acetyltransferase domain-containing protein</fullName>
    </recommendedName>
</protein>
<dbReference type="PANTHER" id="PTHR43305:SF1">
    <property type="entry name" value="FAMILY N-ACETYLTRANSFERASE, PUTATIVE (AFU_ORTHOLOGUE AFUA_2G01380)-RELATED"/>
    <property type="match status" value="1"/>
</dbReference>
<dbReference type="EMBL" id="JWHR01000048">
    <property type="protein sequence ID" value="KHS58115.1"/>
    <property type="molecule type" value="Genomic_DNA"/>
</dbReference>
<dbReference type="OrthoDB" id="67353at2"/>
<evidence type="ECO:0000259" key="1">
    <source>
        <dbReference type="PROSITE" id="PS51186"/>
    </source>
</evidence>
<reference evidence="2 3" key="1">
    <citation type="submission" date="2014-12" db="EMBL/GenBank/DDBJ databases">
        <title>Draft genome sequence of Terrisporobacter sp. 08-306576, isolated from the blood culture of a bacteremia patient.</title>
        <authorList>
            <person name="Lund L.C."/>
            <person name="Sydenham T.V."/>
            <person name="Hogh S.V."/>
            <person name="Skov M.N."/>
            <person name="Kemp M."/>
            <person name="Justesen U.S."/>
        </authorList>
    </citation>
    <scope>NUCLEOTIDE SEQUENCE [LARGE SCALE GENOMIC DNA]</scope>
    <source>
        <strain evidence="2 3">08-306576</strain>
    </source>
</reference>
<dbReference type="RefSeq" id="WP_039678716.1">
    <property type="nucleotide sequence ID" value="NZ_JWHR01000048.1"/>
</dbReference>
<dbReference type="Pfam" id="PF00583">
    <property type="entry name" value="Acetyltransf_1"/>
    <property type="match status" value="1"/>
</dbReference>
<dbReference type="PANTHER" id="PTHR43305">
    <property type="entry name" value="FAMILY N-ACETYLTRANSFERASE, PUTATIVE (AFU_ORTHOLOGUE AFUA_2G01380)-RELATED"/>
    <property type="match status" value="1"/>
</dbReference>
<name>A0A0B3WU57_9FIRM</name>
<dbReference type="AlphaFoldDB" id="A0A0B3WU57"/>
<dbReference type="STRING" id="1577792.QX51_04460"/>
<dbReference type="InterPro" id="IPR052777">
    <property type="entry name" value="Acetyltransferase_Enz"/>
</dbReference>
<dbReference type="CDD" id="cd04301">
    <property type="entry name" value="NAT_SF"/>
    <property type="match status" value="1"/>
</dbReference>
<dbReference type="Gene3D" id="3.40.630.30">
    <property type="match status" value="1"/>
</dbReference>
<proteinExistence type="predicted"/>
<dbReference type="Proteomes" id="UP000031189">
    <property type="component" value="Unassembled WGS sequence"/>
</dbReference>
<keyword evidence="3" id="KW-1185">Reference proteome</keyword>
<accession>A0A0B3WU57</accession>
<dbReference type="InterPro" id="IPR016181">
    <property type="entry name" value="Acyl_CoA_acyltransferase"/>
</dbReference>
<dbReference type="SUPFAM" id="SSF55729">
    <property type="entry name" value="Acyl-CoA N-acyltransferases (Nat)"/>
    <property type="match status" value="1"/>
</dbReference>
<organism evidence="2 3">
    <name type="scientific">Terrisporobacter othiniensis</name>
    <dbReference type="NCBI Taxonomy" id="1577792"/>
    <lineage>
        <taxon>Bacteria</taxon>
        <taxon>Bacillati</taxon>
        <taxon>Bacillota</taxon>
        <taxon>Clostridia</taxon>
        <taxon>Peptostreptococcales</taxon>
        <taxon>Peptostreptococcaceae</taxon>
        <taxon>Terrisporobacter</taxon>
    </lineage>
</organism>
<feature type="domain" description="N-acetyltransferase" evidence="1">
    <location>
        <begin position="16"/>
        <end position="165"/>
    </location>
</feature>
<comment type="caution">
    <text evidence="2">The sequence shown here is derived from an EMBL/GenBank/DDBJ whole genome shotgun (WGS) entry which is preliminary data.</text>
</comment>